<evidence type="ECO:0000256" key="1">
    <source>
        <dbReference type="SAM" id="MobiDB-lite"/>
    </source>
</evidence>
<evidence type="ECO:0000313" key="3">
    <source>
        <dbReference type="EMBL" id="UPW00601.1"/>
    </source>
</evidence>
<protein>
    <submittedName>
        <fullName evidence="3">Amphi-Trp domain-containing protein</fullName>
    </submittedName>
</protein>
<evidence type="ECO:0000259" key="2">
    <source>
        <dbReference type="Pfam" id="PF20068"/>
    </source>
</evidence>
<name>A0A8U0IIW3_9EURY</name>
<dbReference type="AlphaFoldDB" id="A0A8U0IIW3"/>
<dbReference type="EMBL" id="CP096658">
    <property type="protein sequence ID" value="UPW00601.1"/>
    <property type="molecule type" value="Genomic_DNA"/>
</dbReference>
<feature type="domain" description="Amphi-Trp" evidence="2">
    <location>
        <begin position="1"/>
        <end position="95"/>
    </location>
</feature>
<proteinExistence type="predicted"/>
<dbReference type="NCBIfam" id="TIGR04354">
    <property type="entry name" value="amphi-Trp"/>
    <property type="match status" value="1"/>
</dbReference>
<dbReference type="InterPro" id="IPR027598">
    <property type="entry name" value="Amphi-Trp_dom"/>
</dbReference>
<dbReference type="KEGG" id="haxz:M0R88_00515"/>
<organism evidence="3 4">
    <name type="scientific">Halorussus gelatinilyticus</name>
    <dbReference type="NCBI Taxonomy" id="2937524"/>
    <lineage>
        <taxon>Archaea</taxon>
        <taxon>Methanobacteriati</taxon>
        <taxon>Methanobacteriota</taxon>
        <taxon>Stenosarchaea group</taxon>
        <taxon>Halobacteria</taxon>
        <taxon>Halobacteriales</taxon>
        <taxon>Haladaptataceae</taxon>
        <taxon>Halorussus</taxon>
    </lineage>
</organism>
<evidence type="ECO:0000313" key="4">
    <source>
        <dbReference type="Proteomes" id="UP000830434"/>
    </source>
</evidence>
<accession>A0A8U0IIW3</accession>
<feature type="region of interest" description="Disordered" evidence="1">
    <location>
        <begin position="39"/>
        <end position="96"/>
    </location>
</feature>
<dbReference type="GeneID" id="72188292"/>
<dbReference type="Proteomes" id="UP000830434">
    <property type="component" value="Chromosome"/>
</dbReference>
<gene>
    <name evidence="3" type="ORF">M0R88_00515</name>
</gene>
<dbReference type="RefSeq" id="WP_248655012.1">
    <property type="nucleotide sequence ID" value="NZ_CP096658.1"/>
</dbReference>
<reference evidence="3" key="1">
    <citation type="submission" date="2022-04" db="EMBL/GenBank/DDBJ databases">
        <title>Diverse halophilic archaea isolated from saline environments.</title>
        <authorList>
            <person name="Cui H.-L."/>
        </authorList>
    </citation>
    <scope>NUCLEOTIDE SEQUENCE</scope>
    <source>
        <strain evidence="3">XZYJT40</strain>
    </source>
</reference>
<sequence length="96" mass="10365">MPEEVLFETERRMDRSDVAAYFRTVAEKLESGGDLTLSAGDQSVTLAPPAQPTFEVKAERETPSSGGPGELSVEFELEWDEDGGQGGETDASLDIQ</sequence>
<feature type="compositionally biased region" description="Acidic residues" evidence="1">
    <location>
        <begin position="73"/>
        <end position="83"/>
    </location>
</feature>
<keyword evidence="4" id="KW-1185">Reference proteome</keyword>
<dbReference type="Pfam" id="PF20068">
    <property type="entry name" value="Amphi-Trp"/>
    <property type="match status" value="1"/>
</dbReference>